<dbReference type="AlphaFoldDB" id="A0A0M8MLN0"/>
<dbReference type="GO" id="GO:0005509">
    <property type="term" value="F:calcium ion binding"/>
    <property type="evidence" value="ECO:0007669"/>
    <property type="project" value="InterPro"/>
</dbReference>
<protein>
    <submittedName>
        <fullName evidence="3">Calmodulin</fullName>
    </submittedName>
</protein>
<dbReference type="InterPro" id="IPR002048">
    <property type="entry name" value="EF_hand_dom"/>
</dbReference>
<feature type="domain" description="EF-hand" evidence="2">
    <location>
        <begin position="13"/>
        <end position="48"/>
    </location>
</feature>
<dbReference type="PROSITE" id="PS50222">
    <property type="entry name" value="EF_HAND_2"/>
    <property type="match status" value="1"/>
</dbReference>
<evidence type="ECO:0000256" key="1">
    <source>
        <dbReference type="ARBA" id="ARBA00022737"/>
    </source>
</evidence>
<evidence type="ECO:0000313" key="4">
    <source>
        <dbReference type="Proteomes" id="UP000037751"/>
    </source>
</evidence>
<keyword evidence="4" id="KW-1185">Reference proteome</keyword>
<organism evidence="3 4">
    <name type="scientific">Malassezia pachydermatis</name>
    <dbReference type="NCBI Taxonomy" id="77020"/>
    <lineage>
        <taxon>Eukaryota</taxon>
        <taxon>Fungi</taxon>
        <taxon>Dikarya</taxon>
        <taxon>Basidiomycota</taxon>
        <taxon>Ustilaginomycotina</taxon>
        <taxon>Malasseziomycetes</taxon>
        <taxon>Malasseziales</taxon>
        <taxon>Malasseziaceae</taxon>
        <taxon>Malassezia</taxon>
    </lineage>
</organism>
<dbReference type="STRING" id="77020.A0A0M8MLN0"/>
<dbReference type="RefSeq" id="XP_017991690.1">
    <property type="nucleotide sequence ID" value="XM_018138605.1"/>
</dbReference>
<accession>A0A0M8MLN0</accession>
<dbReference type="InterPro" id="IPR050403">
    <property type="entry name" value="Myosin_RLC"/>
</dbReference>
<sequence>MSDAAPLSSLTPAQIKKLQRVFYMIDKDADGRVKESDVVQVLRNLGATDATTEAQACFSGSTPASLESMGFLTIMSHTLGPLSDVRQLMDAFASFDEKDEGMLDVDVVREMLDHDEDLLAHWLSPTFLDRSRKRFDYRKFVTTLSMCEWHDIE</sequence>
<dbReference type="Proteomes" id="UP000037751">
    <property type="component" value="Unassembled WGS sequence"/>
</dbReference>
<dbReference type="PANTHER" id="PTHR23049">
    <property type="entry name" value="MYOSIN REGULATORY LIGHT CHAIN 2"/>
    <property type="match status" value="1"/>
</dbReference>
<reference evidence="3 4" key="1">
    <citation type="submission" date="2015-07" db="EMBL/GenBank/DDBJ databases">
        <title>Draft Genome Sequence of Malassezia furfur CBS1878 and Malassezia pachydermatis CBS1879.</title>
        <authorList>
            <person name="Triana S."/>
            <person name="Ohm R."/>
            <person name="Gonzalez A."/>
            <person name="DeCock H."/>
            <person name="Restrepo S."/>
            <person name="Celis A."/>
        </authorList>
    </citation>
    <scope>NUCLEOTIDE SEQUENCE [LARGE SCALE GENOMIC DNA]</scope>
    <source>
        <strain evidence="3 4">CBS 1879</strain>
    </source>
</reference>
<evidence type="ECO:0000313" key="3">
    <source>
        <dbReference type="EMBL" id="KOS14058.1"/>
    </source>
</evidence>
<comment type="caution">
    <text evidence="3">The sequence shown here is derived from an EMBL/GenBank/DDBJ whole genome shotgun (WGS) entry which is preliminary data.</text>
</comment>
<evidence type="ECO:0000259" key="2">
    <source>
        <dbReference type="PROSITE" id="PS50222"/>
    </source>
</evidence>
<dbReference type="GeneID" id="28730481"/>
<dbReference type="Gene3D" id="1.10.238.10">
    <property type="entry name" value="EF-hand"/>
    <property type="match status" value="1"/>
</dbReference>
<dbReference type="EMBL" id="LGAV01000004">
    <property type="protein sequence ID" value="KOS14058.1"/>
    <property type="molecule type" value="Genomic_DNA"/>
</dbReference>
<keyword evidence="1" id="KW-0677">Repeat</keyword>
<proteinExistence type="predicted"/>
<dbReference type="VEuPathDB" id="FungiDB:Malapachy_4150"/>
<name>A0A0M8MLN0_9BASI</name>
<dbReference type="OrthoDB" id="429467at2759"/>
<dbReference type="SUPFAM" id="SSF47473">
    <property type="entry name" value="EF-hand"/>
    <property type="match status" value="1"/>
</dbReference>
<dbReference type="InterPro" id="IPR011992">
    <property type="entry name" value="EF-hand-dom_pair"/>
</dbReference>
<gene>
    <name evidence="3" type="ORF">Malapachy_4150</name>
</gene>